<name>A0AAU8AE60_9RHOB</name>
<organism evidence="1">
    <name type="scientific">Alloyangia sp. H15</name>
    <dbReference type="NCBI Taxonomy" id="3029062"/>
    <lineage>
        <taxon>Bacteria</taxon>
        <taxon>Pseudomonadati</taxon>
        <taxon>Pseudomonadota</taxon>
        <taxon>Alphaproteobacteria</taxon>
        <taxon>Rhodobacterales</taxon>
        <taxon>Roseobacteraceae</taxon>
        <taxon>Alloyangia</taxon>
    </lineage>
</organism>
<protein>
    <recommendedName>
        <fullName evidence="2">Prevent-host-death protein</fullName>
    </recommendedName>
</protein>
<accession>A0AAU8AE60</accession>
<sequence length="66" mass="7295">MLSGRIVFVKATEISAAIHAEMLARSFNQYAAAMEAALRLEIVCGAEAESRIEDILTWKARQRTGK</sequence>
<dbReference type="EMBL" id="CP123384">
    <property type="protein sequence ID" value="XCC93100.1"/>
    <property type="molecule type" value="Genomic_DNA"/>
</dbReference>
<dbReference type="RefSeq" id="WP_353471924.1">
    <property type="nucleotide sequence ID" value="NZ_CP123384.1"/>
</dbReference>
<reference evidence="1" key="1">
    <citation type="submission" date="2023-02" db="EMBL/GenBank/DDBJ databases">
        <title>Description and genomic characterization of Salipiger bruguierae sp. nov., isolated from the sediment of mangrove plant Bruguiera sexangula.</title>
        <authorList>
            <person name="Long M."/>
        </authorList>
    </citation>
    <scope>NUCLEOTIDE SEQUENCE</scope>
    <source>
        <strain evidence="1">H15</strain>
    </source>
</reference>
<proteinExistence type="predicted"/>
<evidence type="ECO:0008006" key="2">
    <source>
        <dbReference type="Google" id="ProtNLM"/>
    </source>
</evidence>
<evidence type="ECO:0000313" key="1">
    <source>
        <dbReference type="EMBL" id="XCC93100.1"/>
    </source>
</evidence>
<gene>
    <name evidence="1" type="ORF">PVT71_11510</name>
</gene>
<dbReference type="AlphaFoldDB" id="A0AAU8AE60"/>